<dbReference type="PANTHER" id="PTHR10811">
    <property type="entry name" value="FRINGE-RELATED"/>
    <property type="match status" value="1"/>
</dbReference>
<evidence type="ECO:0000256" key="7">
    <source>
        <dbReference type="ARBA" id="ARBA00022989"/>
    </source>
</evidence>
<evidence type="ECO:0000256" key="3">
    <source>
        <dbReference type="ARBA" id="ARBA00022676"/>
    </source>
</evidence>
<organism evidence="11 12">
    <name type="scientific">Megalurothrips usitatus</name>
    <name type="common">bean blossom thrips</name>
    <dbReference type="NCBI Taxonomy" id="439358"/>
    <lineage>
        <taxon>Eukaryota</taxon>
        <taxon>Metazoa</taxon>
        <taxon>Ecdysozoa</taxon>
        <taxon>Arthropoda</taxon>
        <taxon>Hexapoda</taxon>
        <taxon>Insecta</taxon>
        <taxon>Pterygota</taxon>
        <taxon>Neoptera</taxon>
        <taxon>Paraneoptera</taxon>
        <taxon>Thysanoptera</taxon>
        <taxon>Terebrantia</taxon>
        <taxon>Thripoidea</taxon>
        <taxon>Thripidae</taxon>
        <taxon>Megalurothrips</taxon>
    </lineage>
</organism>
<evidence type="ECO:0000256" key="8">
    <source>
        <dbReference type="ARBA" id="ARBA00023136"/>
    </source>
</evidence>
<dbReference type="GO" id="GO:0012505">
    <property type="term" value="C:endomembrane system"/>
    <property type="evidence" value="ECO:0007669"/>
    <property type="project" value="UniProtKB-SubCell"/>
</dbReference>
<evidence type="ECO:0000256" key="5">
    <source>
        <dbReference type="ARBA" id="ARBA00022692"/>
    </source>
</evidence>
<dbReference type="AlphaFoldDB" id="A0AAV7XXU7"/>
<feature type="domain" description="Fringe-like glycosyltransferase" evidence="10">
    <location>
        <begin position="45"/>
        <end position="212"/>
    </location>
</feature>
<keyword evidence="6" id="KW-0735">Signal-anchor</keyword>
<evidence type="ECO:0000256" key="2">
    <source>
        <dbReference type="ARBA" id="ARBA00008661"/>
    </source>
</evidence>
<dbReference type="GO" id="GO:0016757">
    <property type="term" value="F:glycosyltransferase activity"/>
    <property type="evidence" value="ECO:0007669"/>
    <property type="project" value="UniProtKB-KW"/>
</dbReference>
<dbReference type="GO" id="GO:0016020">
    <property type="term" value="C:membrane"/>
    <property type="evidence" value="ECO:0007669"/>
    <property type="project" value="UniProtKB-SubCell"/>
</dbReference>
<protein>
    <recommendedName>
        <fullName evidence="10">Fringe-like glycosyltransferase domain-containing protein</fullName>
    </recommendedName>
</protein>
<comment type="similarity">
    <text evidence="2">Belongs to the glycosyltransferase 31 family.</text>
</comment>
<evidence type="ECO:0000259" key="10">
    <source>
        <dbReference type="Pfam" id="PF02434"/>
    </source>
</evidence>
<evidence type="ECO:0000313" key="11">
    <source>
        <dbReference type="EMBL" id="KAJ1531010.1"/>
    </source>
</evidence>
<evidence type="ECO:0000313" key="12">
    <source>
        <dbReference type="Proteomes" id="UP001075354"/>
    </source>
</evidence>
<keyword evidence="5" id="KW-0812">Transmembrane</keyword>
<evidence type="ECO:0000256" key="9">
    <source>
        <dbReference type="ARBA" id="ARBA00037847"/>
    </source>
</evidence>
<dbReference type="Gene3D" id="3.90.550.50">
    <property type="match status" value="1"/>
</dbReference>
<proteinExistence type="inferred from homology"/>
<keyword evidence="12" id="KW-1185">Reference proteome</keyword>
<dbReference type="EMBL" id="JAPTSV010000002">
    <property type="protein sequence ID" value="KAJ1531010.1"/>
    <property type="molecule type" value="Genomic_DNA"/>
</dbReference>
<gene>
    <name evidence="11" type="ORF">ONE63_005842</name>
</gene>
<name>A0AAV7XXU7_9NEOP</name>
<evidence type="ECO:0000256" key="6">
    <source>
        <dbReference type="ARBA" id="ARBA00022968"/>
    </source>
</evidence>
<accession>A0AAV7XXU7</accession>
<reference evidence="11" key="1">
    <citation type="submission" date="2022-12" db="EMBL/GenBank/DDBJ databases">
        <title>Chromosome-level genome assembly of the bean flower thrips Megalurothrips usitatus.</title>
        <authorList>
            <person name="Ma L."/>
            <person name="Liu Q."/>
            <person name="Li H."/>
            <person name="Cai W."/>
        </authorList>
    </citation>
    <scope>NUCLEOTIDE SEQUENCE</scope>
    <source>
        <strain evidence="11">Cailab_2022a</strain>
    </source>
</reference>
<comment type="subcellular location">
    <subcellularLocation>
        <location evidence="9">Endomembrane system</location>
        <topology evidence="9">Single-pass membrane protein</topology>
    </subcellularLocation>
    <subcellularLocation>
        <location evidence="1">Membrane</location>
        <topology evidence="1">Single-pass type II membrane protein</topology>
    </subcellularLocation>
</comment>
<keyword evidence="3" id="KW-0328">Glycosyltransferase</keyword>
<keyword evidence="4" id="KW-0808">Transferase</keyword>
<dbReference type="Pfam" id="PF02434">
    <property type="entry name" value="Fringe"/>
    <property type="match status" value="1"/>
</dbReference>
<sequence length="229" mass="26150">MRGGAWRPSARSRAAPVARTCSEAPPGARITRTLSLTLTRPSLSLSLFRRWFCHFDDDNYVNIPRLVRVLGDYSPQQDWYLGKPSTKAPLEIISRENKSQKISFWFATGGAGFCLSRALALKMLPVAGGGKFISIGEKIRLPDDVTMGYVIEHLLRKPLTVIDQFHSHFEPMKFIRQETMHEQITFSYSRYSKNEVNVLKVDGFDSRLDPTRFLSLHCLLFSYLSFCPR</sequence>
<dbReference type="Proteomes" id="UP001075354">
    <property type="component" value="Chromosome 2"/>
</dbReference>
<comment type="caution">
    <text evidence="11">The sequence shown here is derived from an EMBL/GenBank/DDBJ whole genome shotgun (WGS) entry which is preliminary data.</text>
</comment>
<keyword evidence="8" id="KW-0472">Membrane</keyword>
<evidence type="ECO:0000256" key="4">
    <source>
        <dbReference type="ARBA" id="ARBA00022679"/>
    </source>
</evidence>
<evidence type="ECO:0000256" key="1">
    <source>
        <dbReference type="ARBA" id="ARBA00004606"/>
    </source>
</evidence>
<dbReference type="InterPro" id="IPR003378">
    <property type="entry name" value="Fringe-like_glycosylTrfase"/>
</dbReference>
<keyword evidence="7" id="KW-1133">Transmembrane helix</keyword>